<dbReference type="EMBL" id="MN739723">
    <property type="protein sequence ID" value="QHT23040.1"/>
    <property type="molecule type" value="Genomic_DNA"/>
</dbReference>
<evidence type="ECO:0000313" key="2">
    <source>
        <dbReference type="EMBL" id="QHT23040.1"/>
    </source>
</evidence>
<accession>A0A6C0E375</accession>
<feature type="transmembrane region" description="Helical" evidence="1">
    <location>
        <begin position="78"/>
        <end position="100"/>
    </location>
</feature>
<dbReference type="SUPFAM" id="SSF49899">
    <property type="entry name" value="Concanavalin A-like lectins/glucanases"/>
    <property type="match status" value="1"/>
</dbReference>
<organism evidence="2">
    <name type="scientific">viral metagenome</name>
    <dbReference type="NCBI Taxonomy" id="1070528"/>
    <lineage>
        <taxon>unclassified sequences</taxon>
        <taxon>metagenomes</taxon>
        <taxon>organismal metagenomes</taxon>
    </lineage>
</organism>
<keyword evidence="1" id="KW-0812">Transmembrane</keyword>
<dbReference type="InterPro" id="IPR013320">
    <property type="entry name" value="ConA-like_dom_sf"/>
</dbReference>
<feature type="transmembrane region" description="Helical" evidence="1">
    <location>
        <begin position="154"/>
        <end position="177"/>
    </location>
</feature>
<feature type="transmembrane region" description="Helical" evidence="1">
    <location>
        <begin position="52"/>
        <end position="72"/>
    </location>
</feature>
<proteinExistence type="predicted"/>
<name>A0A6C0E375_9ZZZZ</name>
<feature type="transmembrane region" description="Helical" evidence="1">
    <location>
        <begin position="120"/>
        <end position="142"/>
    </location>
</feature>
<sequence>MEKKRQWKICRNIVLLYSMTINNNTNSNSNIVNNTNTSTSNNTNPKTLRTRYIIAFVIFIIVLILLSIYNPYGILTSYAGPIIFVSAFLAMFLLTMIVFYDYLFKNPNSMNVPKNLSSNIFFISFAFLLSAGIIVFFMWMMGLFENKPDTSTTGIGSFIINFLLLFVMISIVYKLFTMTNLTKSPIGRVILYSIFYIPCLFVNLIEMIMKEYHQTTKPMVVLLCMEIVLFALYFLYPIITRSIYTQGGKQLINQPISLNTEHTLATYQTLNDGDEYIYNYALSFWIFIDAMPPNTNANYGKYTNILSYGDNPSVRYNPLANSLVITVSQDATPPVSLVDITHKLEDRMSEASPEQVSIIEKVIKNVISKVKDVPILNEHDESGKRIIYTKKDVLLQKWNNIILNYSGGTLDIFYNGELVKSAIEVVPYLTYDTLTVGDTNGISGGIANLTYFKSSLDAFKINRLYSSMKDKNPPSLPENDKTIV</sequence>
<feature type="transmembrane region" description="Helical" evidence="1">
    <location>
        <begin position="189"/>
        <end position="208"/>
    </location>
</feature>
<protein>
    <submittedName>
        <fullName evidence="2">Uncharacterized protein</fullName>
    </submittedName>
</protein>
<reference evidence="2" key="1">
    <citation type="journal article" date="2020" name="Nature">
        <title>Giant virus diversity and host interactions through global metagenomics.</title>
        <authorList>
            <person name="Schulz F."/>
            <person name="Roux S."/>
            <person name="Paez-Espino D."/>
            <person name="Jungbluth S."/>
            <person name="Walsh D.A."/>
            <person name="Denef V.J."/>
            <person name="McMahon K.D."/>
            <person name="Konstantinidis K.T."/>
            <person name="Eloe-Fadrosh E.A."/>
            <person name="Kyrpides N.C."/>
            <person name="Woyke T."/>
        </authorList>
    </citation>
    <scope>NUCLEOTIDE SEQUENCE</scope>
    <source>
        <strain evidence="2">GVMAG-M-3300023179-114</strain>
    </source>
</reference>
<feature type="transmembrane region" description="Helical" evidence="1">
    <location>
        <begin position="220"/>
        <end position="239"/>
    </location>
</feature>
<dbReference type="AlphaFoldDB" id="A0A6C0E375"/>
<keyword evidence="1" id="KW-0472">Membrane</keyword>
<keyword evidence="1" id="KW-1133">Transmembrane helix</keyword>
<evidence type="ECO:0000256" key="1">
    <source>
        <dbReference type="SAM" id="Phobius"/>
    </source>
</evidence>